<dbReference type="InterPro" id="IPR045028">
    <property type="entry name" value="DinG/Rad3-like"/>
</dbReference>
<dbReference type="Gene3D" id="3.40.50.300">
    <property type="entry name" value="P-loop containing nucleotide triphosphate hydrolases"/>
    <property type="match status" value="2"/>
</dbReference>
<keyword evidence="1" id="KW-0547">Nucleotide-binding</keyword>
<evidence type="ECO:0000313" key="6">
    <source>
        <dbReference type="EMBL" id="KEO98483.1"/>
    </source>
</evidence>
<dbReference type="EMBL" id="JMIX01000003">
    <property type="protein sequence ID" value="KEO98483.1"/>
    <property type="molecule type" value="Genomic_DNA"/>
</dbReference>
<name>A0A074N2S4_9SPHN</name>
<evidence type="ECO:0000256" key="3">
    <source>
        <dbReference type="ARBA" id="ARBA00022840"/>
    </source>
</evidence>
<proteinExistence type="inferred from homology"/>
<dbReference type="PANTHER" id="PTHR11472">
    <property type="entry name" value="DNA REPAIR DEAD HELICASE RAD3/XP-D SUBFAMILY MEMBER"/>
    <property type="match status" value="1"/>
</dbReference>
<evidence type="ECO:0000256" key="4">
    <source>
        <dbReference type="ARBA" id="ARBA00038058"/>
    </source>
</evidence>
<keyword evidence="3" id="KW-0067">ATP-binding</keyword>
<dbReference type="GO" id="GO:0006139">
    <property type="term" value="P:nucleobase-containing compound metabolic process"/>
    <property type="evidence" value="ECO:0007669"/>
    <property type="project" value="InterPro"/>
</dbReference>
<gene>
    <name evidence="6" type="ORF">EH32_05055</name>
</gene>
<evidence type="ECO:0000256" key="2">
    <source>
        <dbReference type="ARBA" id="ARBA00022801"/>
    </source>
</evidence>
<feature type="domain" description="Helicase ATP-binding" evidence="5">
    <location>
        <begin position="224"/>
        <end position="506"/>
    </location>
</feature>
<dbReference type="AlphaFoldDB" id="A0A074N2S4"/>
<keyword evidence="6" id="KW-0347">Helicase</keyword>
<dbReference type="SUPFAM" id="SSF52540">
    <property type="entry name" value="P-loop containing nucleoside triphosphate hydrolases"/>
    <property type="match status" value="1"/>
</dbReference>
<sequence>MCKREAAAGLRAKRRGRAFTFARRCPILAIVTVPSTAPAPLPLPALHASHGGNWLRAANGGTEAVSKGDAIMAAADTPVLILNAPLVANRLGYPDLSGLDLLEAFAFVHPARFCVPTARGLAEALGMEPPEGDSDVPEFLQRAAGALCAACEEPEWFERAGAWSALQSLERLRWPWAQVLRPHIARPERAEKWLFSALPEWEEAAERAPPRQVDLPAEAVLARLDHLTGEGAERREGQRAYAQDAARIFAPRTKREVPHVALAQAGTGIGKTLGYLAPASAWAEASGGTVWVSTYTKNLQRQLRSESRRAWPLKRPDGSPPVVVRKGRENYLCLLNLEDALQGGFAGRPAILAQLVARWAAFTRDGDMIGGDLPGWLGTLFRRRGIAALTDQRGECVYAGCPHYRKCFIERVGRESANADLVIANHALVMINAARGRDHAQRPTRIVFDEGHHVFEAADSTFAATLSGQEAIELRRWIIGPEKKARGRRRGLSARLADVASYDEAGGEAIDAASEAGKLLPSDGWLQRLVEGEPWGPLEKLLFAVRIITYARDESGGQEAGYGIETEASVLPGEVIEAAGAAAEALAAIRVPLIRLGGRLEAIIADPPDWLDGQGRARIEGARHSLSWRVELLAAWEALLDRLGGPADPEFVDWLAVDRNDAREFDVAIHRRWLDPMKPFARVVLEPAHGVMLTSATLTDRIGSATGDSRGAEWDSAIARSGAAHVDCAPMLTSASSPFDYASRAEVLIVTDIRKGDLPALAGAYARIIEASEGGVLGLFTAIRRMRAVHGRIADRLARAGLPLYAQHVDPIDTGTLVDIFRDDPRASLLGTDALRDGVDVPGRSLRCVALESVPWPRPDILHKARRAAAAEAGGSGSQYDDRIIRAKLAQGFGRLIRGKEDAGHFIVLSPAFPSRLLSAFPEGTAIRRVTLDQALARISAGLIGPDEPAEAGIENEEART</sequence>
<dbReference type="SMART" id="SM00491">
    <property type="entry name" value="HELICc2"/>
    <property type="match status" value="1"/>
</dbReference>
<dbReference type="PROSITE" id="PS51193">
    <property type="entry name" value="HELICASE_ATP_BIND_2"/>
    <property type="match status" value="1"/>
</dbReference>
<dbReference type="GO" id="GO:0005524">
    <property type="term" value="F:ATP binding"/>
    <property type="evidence" value="ECO:0007669"/>
    <property type="project" value="UniProtKB-KW"/>
</dbReference>
<dbReference type="GO" id="GO:0003678">
    <property type="term" value="F:DNA helicase activity"/>
    <property type="evidence" value="ECO:0007669"/>
    <property type="project" value="TreeGrafter"/>
</dbReference>
<protein>
    <submittedName>
        <fullName evidence="6">Helicase</fullName>
    </submittedName>
</protein>
<keyword evidence="2" id="KW-0378">Hydrolase</keyword>
<dbReference type="InterPro" id="IPR006555">
    <property type="entry name" value="ATP-dep_Helicase_C"/>
</dbReference>
<dbReference type="InterPro" id="IPR027417">
    <property type="entry name" value="P-loop_NTPase"/>
</dbReference>
<comment type="similarity">
    <text evidence="4">Belongs to the helicase family. DinG subfamily.</text>
</comment>
<reference evidence="6 7" key="1">
    <citation type="submission" date="2014-04" db="EMBL/GenBank/DDBJ databases">
        <title>A comprehensive comparison of genomes of Erythrobacter spp. Strains.</title>
        <authorList>
            <person name="Zheng Q."/>
        </authorList>
    </citation>
    <scope>NUCLEOTIDE SEQUENCE [LARGE SCALE GENOMIC DNA]</scope>
    <source>
        <strain evidence="6 7">DSM 8509</strain>
    </source>
</reference>
<keyword evidence="7" id="KW-1185">Reference proteome</keyword>
<evidence type="ECO:0000313" key="7">
    <source>
        <dbReference type="Proteomes" id="UP000027866"/>
    </source>
</evidence>
<dbReference type="Proteomes" id="UP000027866">
    <property type="component" value="Unassembled WGS sequence"/>
</dbReference>
<dbReference type="GO" id="GO:0016818">
    <property type="term" value="F:hydrolase activity, acting on acid anhydrides, in phosphorus-containing anhydrides"/>
    <property type="evidence" value="ECO:0007669"/>
    <property type="project" value="InterPro"/>
</dbReference>
<dbReference type="PANTHER" id="PTHR11472:SF34">
    <property type="entry name" value="REGULATOR OF TELOMERE ELONGATION HELICASE 1"/>
    <property type="match status" value="1"/>
</dbReference>
<dbReference type="GO" id="GO:0003676">
    <property type="term" value="F:nucleic acid binding"/>
    <property type="evidence" value="ECO:0007669"/>
    <property type="project" value="InterPro"/>
</dbReference>
<evidence type="ECO:0000259" key="5">
    <source>
        <dbReference type="PROSITE" id="PS51193"/>
    </source>
</evidence>
<comment type="caution">
    <text evidence="6">The sequence shown here is derived from an EMBL/GenBank/DDBJ whole genome shotgun (WGS) entry which is preliminary data.</text>
</comment>
<dbReference type="Pfam" id="PF13307">
    <property type="entry name" value="Helicase_C_2"/>
    <property type="match status" value="1"/>
</dbReference>
<accession>A0A074N2S4</accession>
<organism evidence="6 7">
    <name type="scientific">Erythrobacter litoralis</name>
    <dbReference type="NCBI Taxonomy" id="39960"/>
    <lineage>
        <taxon>Bacteria</taxon>
        <taxon>Pseudomonadati</taxon>
        <taxon>Pseudomonadota</taxon>
        <taxon>Alphaproteobacteria</taxon>
        <taxon>Sphingomonadales</taxon>
        <taxon>Erythrobacteraceae</taxon>
        <taxon>Erythrobacter/Porphyrobacter group</taxon>
        <taxon>Erythrobacter</taxon>
    </lineage>
</organism>
<evidence type="ECO:0000256" key="1">
    <source>
        <dbReference type="ARBA" id="ARBA00022741"/>
    </source>
</evidence>
<dbReference type="InterPro" id="IPR014013">
    <property type="entry name" value="Helic_SF1/SF2_ATP-bd_DinG/Rad3"/>
</dbReference>